<dbReference type="EMBL" id="DS028165">
    <property type="protein sequence ID" value="EEY65444.1"/>
    <property type="molecule type" value="Genomic_DNA"/>
</dbReference>
<evidence type="ECO:0000313" key="2">
    <source>
        <dbReference type="Proteomes" id="UP000006643"/>
    </source>
</evidence>
<evidence type="ECO:0000313" key="1">
    <source>
        <dbReference type="EMBL" id="EEY65444.1"/>
    </source>
</evidence>
<organism evidence="1 2">
    <name type="scientific">Phytophthora infestans (strain T30-4)</name>
    <name type="common">Potato late blight agent</name>
    <dbReference type="NCBI Taxonomy" id="403677"/>
    <lineage>
        <taxon>Eukaryota</taxon>
        <taxon>Sar</taxon>
        <taxon>Stramenopiles</taxon>
        <taxon>Oomycota</taxon>
        <taxon>Peronosporomycetes</taxon>
        <taxon>Peronosporales</taxon>
        <taxon>Peronosporaceae</taxon>
        <taxon>Phytophthora</taxon>
    </lineage>
</organism>
<protein>
    <submittedName>
        <fullName evidence="1">Uncharacterized protein</fullName>
    </submittedName>
</protein>
<gene>
    <name evidence="1" type="ORF">PITG_16620</name>
</gene>
<dbReference type="InParanoid" id="D0NUT3"/>
<proteinExistence type="predicted"/>
<dbReference type="RefSeq" id="XP_002897162.1">
    <property type="nucleotide sequence ID" value="XM_002897116.1"/>
</dbReference>
<sequence length="93" mass="10682">MIELDVDCALFDSAAVCRRSGPWTRKFGRLRKCHDVPAAPSLFRCKRPAFHSTTQLTDYGTITMSDIDNFGTVPSTQACRRRCRPRRFPVFRD</sequence>
<dbReference type="KEGG" id="pif:PITG_16620"/>
<accession>D0NUT3</accession>
<dbReference type="VEuPathDB" id="FungiDB:PITG_16620"/>
<reference evidence="2" key="1">
    <citation type="journal article" date="2009" name="Nature">
        <title>Genome sequence and analysis of the Irish potato famine pathogen Phytophthora infestans.</title>
        <authorList>
            <consortium name="The Broad Institute Genome Sequencing Platform"/>
            <person name="Haas B.J."/>
            <person name="Kamoun S."/>
            <person name="Zody M.C."/>
            <person name="Jiang R.H."/>
            <person name="Handsaker R.E."/>
            <person name="Cano L.M."/>
            <person name="Grabherr M."/>
            <person name="Kodira C.D."/>
            <person name="Raffaele S."/>
            <person name="Torto-Alalibo T."/>
            <person name="Bozkurt T.O."/>
            <person name="Ah-Fong A.M."/>
            <person name="Alvarado L."/>
            <person name="Anderson V.L."/>
            <person name="Armstrong M.R."/>
            <person name="Avrova A."/>
            <person name="Baxter L."/>
            <person name="Beynon J."/>
            <person name="Boevink P.C."/>
            <person name="Bollmann S.R."/>
            <person name="Bos J.I."/>
            <person name="Bulone V."/>
            <person name="Cai G."/>
            <person name="Cakir C."/>
            <person name="Carrington J.C."/>
            <person name="Chawner M."/>
            <person name="Conti L."/>
            <person name="Costanzo S."/>
            <person name="Ewan R."/>
            <person name="Fahlgren N."/>
            <person name="Fischbach M.A."/>
            <person name="Fugelstad J."/>
            <person name="Gilroy E.M."/>
            <person name="Gnerre S."/>
            <person name="Green P.J."/>
            <person name="Grenville-Briggs L.J."/>
            <person name="Griffith J."/>
            <person name="Grunwald N.J."/>
            <person name="Horn K."/>
            <person name="Horner N.R."/>
            <person name="Hu C.H."/>
            <person name="Huitema E."/>
            <person name="Jeong D.H."/>
            <person name="Jones A.M."/>
            <person name="Jones J.D."/>
            <person name="Jones R.W."/>
            <person name="Karlsson E.K."/>
            <person name="Kunjeti S.G."/>
            <person name="Lamour K."/>
            <person name="Liu Z."/>
            <person name="Ma L."/>
            <person name="Maclean D."/>
            <person name="Chibucos M.C."/>
            <person name="McDonald H."/>
            <person name="McWalters J."/>
            <person name="Meijer H.J."/>
            <person name="Morgan W."/>
            <person name="Morris P.F."/>
            <person name="Munro C.A."/>
            <person name="O'Neill K."/>
            <person name="Ospina-Giraldo M."/>
            <person name="Pinzon A."/>
            <person name="Pritchard L."/>
            <person name="Ramsahoye B."/>
            <person name="Ren Q."/>
            <person name="Restrepo S."/>
            <person name="Roy S."/>
            <person name="Sadanandom A."/>
            <person name="Savidor A."/>
            <person name="Schornack S."/>
            <person name="Schwartz D.C."/>
            <person name="Schumann U.D."/>
            <person name="Schwessinger B."/>
            <person name="Seyer L."/>
            <person name="Sharpe T."/>
            <person name="Silvar C."/>
            <person name="Song J."/>
            <person name="Studholme D.J."/>
            <person name="Sykes S."/>
            <person name="Thines M."/>
            <person name="van de Vondervoort P.J."/>
            <person name="Phuntumart V."/>
            <person name="Wawra S."/>
            <person name="Weide R."/>
            <person name="Win J."/>
            <person name="Young C."/>
            <person name="Zhou S."/>
            <person name="Fry W."/>
            <person name="Meyers B.C."/>
            <person name="van West P."/>
            <person name="Ristaino J."/>
            <person name="Govers F."/>
            <person name="Birch P.R."/>
            <person name="Whisson S.C."/>
            <person name="Judelson H.S."/>
            <person name="Nusbaum C."/>
        </authorList>
    </citation>
    <scope>NUCLEOTIDE SEQUENCE [LARGE SCALE GENOMIC DNA]</scope>
    <source>
        <strain evidence="2">T30-4</strain>
    </source>
</reference>
<dbReference type="Proteomes" id="UP000006643">
    <property type="component" value="Unassembled WGS sequence"/>
</dbReference>
<dbReference type="AlphaFoldDB" id="D0NUT3"/>
<dbReference type="GeneID" id="9469034"/>
<name>D0NUT3_PHYIT</name>
<dbReference type="HOGENOM" id="CLU_2404292_0_0_1"/>
<keyword evidence="2" id="KW-1185">Reference proteome</keyword>